<proteinExistence type="predicted"/>
<dbReference type="Pfam" id="PF13976">
    <property type="entry name" value="gag_pre-integrs"/>
    <property type="match status" value="1"/>
</dbReference>
<comment type="caution">
    <text evidence="4">The sequence shown here is derived from an EMBL/GenBank/DDBJ whole genome shotgun (WGS) entry which is preliminary data.</text>
</comment>
<reference evidence="4 5" key="1">
    <citation type="journal article" date="2018" name="PLoS Genet.">
        <title>Population sequencing reveals clonal diversity and ancestral inbreeding in the grapevine cultivar Chardonnay.</title>
        <authorList>
            <person name="Roach M.J."/>
            <person name="Johnson D.L."/>
            <person name="Bohlmann J."/>
            <person name="van Vuuren H.J."/>
            <person name="Jones S.J."/>
            <person name="Pretorius I.S."/>
            <person name="Schmidt S.A."/>
            <person name="Borneman A.R."/>
        </authorList>
    </citation>
    <scope>NUCLEOTIDE SEQUENCE [LARGE SCALE GENOMIC DNA]</scope>
    <source>
        <strain evidence="5">cv. Chardonnay</strain>
        <tissue evidence="4">Leaf</tissue>
    </source>
</reference>
<dbReference type="Pfam" id="PF25597">
    <property type="entry name" value="SH3_retrovirus"/>
    <property type="match status" value="1"/>
</dbReference>
<dbReference type="Proteomes" id="UP000288805">
    <property type="component" value="Unassembled WGS sequence"/>
</dbReference>
<evidence type="ECO:0000313" key="4">
    <source>
        <dbReference type="EMBL" id="RVX01611.1"/>
    </source>
</evidence>
<sequence length="444" mass="49341">MATKNPIFTSVISGSPTITSEKLIGSDYDAYLRYQAATSAFVASIAQTGNVSVCFTQSPSLGPWILDSGASDDISGNKQLFSSIITISALPTVTLANGSQTMAKGPEYEEDDWHRARLGHPNLSKFQKMVPRFSTLSSLACESCELGKHTRVSFPKRLNNRDKLSAKATKCIFLGYSRLQKGYRYYSPDTHRYFLSTDVTFFEDSPFFSSSESLPISEVLSLPYISPPSDALSRPLQVYHRRHHAVAPPLFSAEVPDDSPPVPPISPTPALSSTNHLPIALWKGNRSTRNPHPIYNFLSYHRLSSSYSVFVSTLSSVSLPKSTSEALSHLGWRQTMVDEMAALHSNGTWDLVSLPPGYTQIYGCDYGDTFSPVAKIAFVRLFLFMAAMCHWSFYQLDIKNAFLYGELLEEVYMEQPPGFVAQRESGLVCKLRRSLYSLKQSPRA</sequence>
<name>A0A438IY20_VITVI</name>
<dbReference type="InterPro" id="IPR013103">
    <property type="entry name" value="RVT_2"/>
</dbReference>
<dbReference type="AlphaFoldDB" id="A0A438IY20"/>
<gene>
    <name evidence="4" type="primary">POLX_296</name>
    <name evidence="4" type="ORF">CK203_017568</name>
</gene>
<dbReference type="EMBL" id="QGNW01000075">
    <property type="protein sequence ID" value="RVX01611.1"/>
    <property type="molecule type" value="Genomic_DNA"/>
</dbReference>
<organism evidence="4 5">
    <name type="scientific">Vitis vinifera</name>
    <name type="common">Grape</name>
    <dbReference type="NCBI Taxonomy" id="29760"/>
    <lineage>
        <taxon>Eukaryota</taxon>
        <taxon>Viridiplantae</taxon>
        <taxon>Streptophyta</taxon>
        <taxon>Embryophyta</taxon>
        <taxon>Tracheophyta</taxon>
        <taxon>Spermatophyta</taxon>
        <taxon>Magnoliopsida</taxon>
        <taxon>eudicotyledons</taxon>
        <taxon>Gunneridae</taxon>
        <taxon>Pentapetalae</taxon>
        <taxon>rosids</taxon>
        <taxon>Vitales</taxon>
        <taxon>Vitaceae</taxon>
        <taxon>Viteae</taxon>
        <taxon>Vitis</taxon>
    </lineage>
</organism>
<accession>A0A438IY20</accession>
<evidence type="ECO:0000259" key="1">
    <source>
        <dbReference type="Pfam" id="PF07727"/>
    </source>
</evidence>
<dbReference type="InterPro" id="IPR057670">
    <property type="entry name" value="SH3_retrovirus"/>
</dbReference>
<evidence type="ECO:0000313" key="5">
    <source>
        <dbReference type="Proteomes" id="UP000288805"/>
    </source>
</evidence>
<feature type="domain" description="Retroviral polymerase SH3-like" evidence="3">
    <location>
        <begin position="160"/>
        <end position="212"/>
    </location>
</feature>
<evidence type="ECO:0000259" key="2">
    <source>
        <dbReference type="Pfam" id="PF13976"/>
    </source>
</evidence>
<dbReference type="InterPro" id="IPR025724">
    <property type="entry name" value="GAG-pre-integrase_dom"/>
</dbReference>
<evidence type="ECO:0000259" key="3">
    <source>
        <dbReference type="Pfam" id="PF25597"/>
    </source>
</evidence>
<feature type="domain" description="Reverse transcriptase Ty1/copia-type" evidence="1">
    <location>
        <begin position="356"/>
        <end position="443"/>
    </location>
</feature>
<dbReference type="Pfam" id="PF07727">
    <property type="entry name" value="RVT_2"/>
    <property type="match status" value="1"/>
</dbReference>
<feature type="domain" description="GAG-pre-integrase" evidence="2">
    <location>
        <begin position="111"/>
        <end position="149"/>
    </location>
</feature>
<protein>
    <submittedName>
        <fullName evidence="4">Retrovirus-related Pol polyprotein from transposon TNT 1-94</fullName>
    </submittedName>
</protein>